<evidence type="ECO:0000313" key="1">
    <source>
        <dbReference type="EMBL" id="QEH36853.1"/>
    </source>
</evidence>
<evidence type="ECO:0008006" key="3">
    <source>
        <dbReference type="Google" id="ProtNLM"/>
    </source>
</evidence>
<evidence type="ECO:0000313" key="2">
    <source>
        <dbReference type="Proteomes" id="UP000324233"/>
    </source>
</evidence>
<name>A0A5B9W8F2_9BACT</name>
<gene>
    <name evidence="1" type="ORF">OJF2_54380</name>
</gene>
<dbReference type="EMBL" id="CP042997">
    <property type="protein sequence ID" value="QEH36853.1"/>
    <property type="molecule type" value="Genomic_DNA"/>
</dbReference>
<dbReference type="Proteomes" id="UP000324233">
    <property type="component" value="Chromosome"/>
</dbReference>
<accession>A0A5B9W8F2</accession>
<dbReference type="RefSeq" id="WP_246196163.1">
    <property type="nucleotide sequence ID" value="NZ_CP042997.1"/>
</dbReference>
<organism evidence="1 2">
    <name type="scientific">Aquisphaera giovannonii</name>
    <dbReference type="NCBI Taxonomy" id="406548"/>
    <lineage>
        <taxon>Bacteria</taxon>
        <taxon>Pseudomonadati</taxon>
        <taxon>Planctomycetota</taxon>
        <taxon>Planctomycetia</taxon>
        <taxon>Isosphaerales</taxon>
        <taxon>Isosphaeraceae</taxon>
        <taxon>Aquisphaera</taxon>
    </lineage>
</organism>
<protein>
    <recommendedName>
        <fullName evidence="3">BON domain-containing protein</fullName>
    </recommendedName>
</protein>
<keyword evidence="2" id="KW-1185">Reference proteome</keyword>
<dbReference type="AlphaFoldDB" id="A0A5B9W8F2"/>
<dbReference type="KEGG" id="agv:OJF2_54380"/>
<sequence length="85" mass="9550">MPLRPVTADATRVVGWGPMEVARYIEGHVNRVANGRIRDLHVDYSEDRIVLQGRSRTYHVKQLAHQAVLDLTDGHPLLANQIVVS</sequence>
<reference evidence="1 2" key="1">
    <citation type="submission" date="2019-08" db="EMBL/GenBank/DDBJ databases">
        <title>Deep-cultivation of Planctomycetes and their phenomic and genomic characterization uncovers novel biology.</title>
        <authorList>
            <person name="Wiegand S."/>
            <person name="Jogler M."/>
            <person name="Boedeker C."/>
            <person name="Pinto D."/>
            <person name="Vollmers J."/>
            <person name="Rivas-Marin E."/>
            <person name="Kohn T."/>
            <person name="Peeters S.H."/>
            <person name="Heuer A."/>
            <person name="Rast P."/>
            <person name="Oberbeckmann S."/>
            <person name="Bunk B."/>
            <person name="Jeske O."/>
            <person name="Meyerdierks A."/>
            <person name="Storesund J.E."/>
            <person name="Kallscheuer N."/>
            <person name="Luecker S."/>
            <person name="Lage O.M."/>
            <person name="Pohl T."/>
            <person name="Merkel B.J."/>
            <person name="Hornburger P."/>
            <person name="Mueller R.-W."/>
            <person name="Bruemmer F."/>
            <person name="Labrenz M."/>
            <person name="Spormann A.M."/>
            <person name="Op den Camp H."/>
            <person name="Overmann J."/>
            <person name="Amann R."/>
            <person name="Jetten M.S.M."/>
            <person name="Mascher T."/>
            <person name="Medema M.H."/>
            <person name="Devos D.P."/>
            <person name="Kaster A.-K."/>
            <person name="Ovreas L."/>
            <person name="Rohde M."/>
            <person name="Galperin M.Y."/>
            <person name="Jogler C."/>
        </authorList>
    </citation>
    <scope>NUCLEOTIDE SEQUENCE [LARGE SCALE GENOMIC DNA]</scope>
    <source>
        <strain evidence="1 2">OJF2</strain>
    </source>
</reference>
<proteinExistence type="predicted"/>